<organism evidence="2">
    <name type="scientific">viral metagenome</name>
    <dbReference type="NCBI Taxonomy" id="1070528"/>
    <lineage>
        <taxon>unclassified sequences</taxon>
        <taxon>metagenomes</taxon>
        <taxon>organismal metagenomes</taxon>
    </lineage>
</organism>
<name>A0A6C0AK25_9ZZZZ</name>
<proteinExistence type="predicted"/>
<evidence type="ECO:0000256" key="1">
    <source>
        <dbReference type="SAM" id="Phobius"/>
    </source>
</evidence>
<reference evidence="2" key="1">
    <citation type="journal article" date="2020" name="Nature">
        <title>Giant virus diversity and host interactions through global metagenomics.</title>
        <authorList>
            <person name="Schulz F."/>
            <person name="Roux S."/>
            <person name="Paez-Espino D."/>
            <person name="Jungbluth S."/>
            <person name="Walsh D.A."/>
            <person name="Denef V.J."/>
            <person name="McMahon K.D."/>
            <person name="Konstantinidis K.T."/>
            <person name="Eloe-Fadrosh E.A."/>
            <person name="Kyrpides N.C."/>
            <person name="Woyke T."/>
        </authorList>
    </citation>
    <scope>NUCLEOTIDE SEQUENCE</scope>
    <source>
        <strain evidence="2">GVMAG-S-1035303-20</strain>
    </source>
</reference>
<dbReference type="AlphaFoldDB" id="A0A6C0AK25"/>
<feature type="transmembrane region" description="Helical" evidence="1">
    <location>
        <begin position="81"/>
        <end position="106"/>
    </location>
</feature>
<feature type="transmembrane region" description="Helical" evidence="1">
    <location>
        <begin position="12"/>
        <end position="31"/>
    </location>
</feature>
<evidence type="ECO:0000313" key="2">
    <source>
        <dbReference type="EMBL" id="QHS79695.1"/>
    </source>
</evidence>
<feature type="transmembrane region" description="Helical" evidence="1">
    <location>
        <begin position="51"/>
        <end position="74"/>
    </location>
</feature>
<accession>A0A6C0AK25</accession>
<keyword evidence="1" id="KW-1133">Transmembrane helix</keyword>
<feature type="transmembrane region" description="Helical" evidence="1">
    <location>
        <begin position="126"/>
        <end position="148"/>
    </location>
</feature>
<feature type="transmembrane region" description="Helical" evidence="1">
    <location>
        <begin position="155"/>
        <end position="171"/>
    </location>
</feature>
<keyword evidence="1" id="KW-0472">Membrane</keyword>
<keyword evidence="1" id="KW-0812">Transmembrane</keyword>
<dbReference type="EMBL" id="MN740650">
    <property type="protein sequence ID" value="QHS79695.1"/>
    <property type="molecule type" value="Genomic_DNA"/>
</dbReference>
<protein>
    <submittedName>
        <fullName evidence="2">Uncharacterized protein</fullName>
    </submittedName>
</protein>
<sequence length="178" mass="19929">MKDIRKFWDARTLLAIVASAIAVDTAGLFVWRYTSEPDAPISVWYDKFGLVAYMLDVLSIVMGMILAQLVASAIGGPFNLVAFLVIVVAIQMTHDLFFSQVVVPMIPKGRNSIIDLMFAYSTMKGAEWVLVVDGLYMVLTTMSTLALLEMPQYVSWFKIIGWLYATGYILFTHTPVRT</sequence>